<dbReference type="PANTHER" id="PTHR44846:SF1">
    <property type="entry name" value="MANNOSYL-D-GLYCERATE TRANSPORT_METABOLISM SYSTEM REPRESSOR MNGR-RELATED"/>
    <property type="match status" value="1"/>
</dbReference>
<dbReference type="RefSeq" id="WP_344480673.1">
    <property type="nucleotide sequence ID" value="NZ_BAAAQX010000015.1"/>
</dbReference>
<keyword evidence="6" id="KW-1185">Reference proteome</keyword>
<dbReference type="SMART" id="SM00345">
    <property type="entry name" value="HTH_GNTR"/>
    <property type="match status" value="2"/>
</dbReference>
<dbReference type="PANTHER" id="PTHR44846">
    <property type="entry name" value="MANNOSYL-D-GLYCERATE TRANSPORT/METABOLISM SYSTEM REPRESSOR MNGR-RELATED"/>
    <property type="match status" value="1"/>
</dbReference>
<organism evidence="5 6">
    <name type="scientific">Nonomuraea monospora</name>
    <dbReference type="NCBI Taxonomy" id="568818"/>
    <lineage>
        <taxon>Bacteria</taxon>
        <taxon>Bacillati</taxon>
        <taxon>Actinomycetota</taxon>
        <taxon>Actinomycetes</taxon>
        <taxon>Streptosporangiales</taxon>
        <taxon>Streptosporangiaceae</taxon>
        <taxon>Nonomuraea</taxon>
    </lineage>
</organism>
<protein>
    <recommendedName>
        <fullName evidence="4">HTH gntR-type domain-containing protein</fullName>
    </recommendedName>
</protein>
<evidence type="ECO:0000259" key="4">
    <source>
        <dbReference type="PROSITE" id="PS50949"/>
    </source>
</evidence>
<dbReference type="Pfam" id="PF00392">
    <property type="entry name" value="GntR"/>
    <property type="match status" value="2"/>
</dbReference>
<dbReference type="InterPro" id="IPR000524">
    <property type="entry name" value="Tscrpt_reg_HTH_GntR"/>
</dbReference>
<dbReference type="InterPro" id="IPR036388">
    <property type="entry name" value="WH-like_DNA-bd_sf"/>
</dbReference>
<dbReference type="SUPFAM" id="SSF46785">
    <property type="entry name" value="Winged helix' DNA-binding domain"/>
    <property type="match status" value="2"/>
</dbReference>
<dbReference type="Proteomes" id="UP001499843">
    <property type="component" value="Unassembled WGS sequence"/>
</dbReference>
<keyword evidence="2" id="KW-0238">DNA-binding</keyword>
<proteinExistence type="predicted"/>
<keyword evidence="1" id="KW-0805">Transcription regulation</keyword>
<dbReference type="PRINTS" id="PR00035">
    <property type="entry name" value="HTHGNTR"/>
</dbReference>
<evidence type="ECO:0000256" key="1">
    <source>
        <dbReference type="ARBA" id="ARBA00023015"/>
    </source>
</evidence>
<dbReference type="CDD" id="cd07377">
    <property type="entry name" value="WHTH_GntR"/>
    <property type="match status" value="2"/>
</dbReference>
<evidence type="ECO:0000256" key="3">
    <source>
        <dbReference type="ARBA" id="ARBA00023163"/>
    </source>
</evidence>
<evidence type="ECO:0000313" key="5">
    <source>
        <dbReference type="EMBL" id="GAA2210181.1"/>
    </source>
</evidence>
<gene>
    <name evidence="5" type="ORF">GCM10009850_056400</name>
</gene>
<keyword evidence="3" id="KW-0804">Transcription</keyword>
<evidence type="ECO:0000256" key="2">
    <source>
        <dbReference type="ARBA" id="ARBA00023125"/>
    </source>
</evidence>
<reference evidence="6" key="1">
    <citation type="journal article" date="2019" name="Int. J. Syst. Evol. Microbiol.">
        <title>The Global Catalogue of Microorganisms (GCM) 10K type strain sequencing project: providing services to taxonomists for standard genome sequencing and annotation.</title>
        <authorList>
            <consortium name="The Broad Institute Genomics Platform"/>
            <consortium name="The Broad Institute Genome Sequencing Center for Infectious Disease"/>
            <person name="Wu L."/>
            <person name="Ma J."/>
        </authorList>
    </citation>
    <scope>NUCLEOTIDE SEQUENCE [LARGE SCALE GENOMIC DNA]</scope>
    <source>
        <strain evidence="6">JCM 16114</strain>
    </source>
</reference>
<comment type="caution">
    <text evidence="5">The sequence shown here is derived from an EMBL/GenBank/DDBJ whole genome shotgun (WGS) entry which is preliminary data.</text>
</comment>
<dbReference type="InterPro" id="IPR036390">
    <property type="entry name" value="WH_DNA-bd_sf"/>
</dbReference>
<name>A0ABP5PEK0_9ACTN</name>
<accession>A0ABP5PEK0</accession>
<dbReference type="EMBL" id="BAAAQX010000015">
    <property type="protein sequence ID" value="GAA2210181.1"/>
    <property type="molecule type" value="Genomic_DNA"/>
</dbReference>
<evidence type="ECO:0000313" key="6">
    <source>
        <dbReference type="Proteomes" id="UP001499843"/>
    </source>
</evidence>
<feature type="domain" description="HTH gntR-type" evidence="4">
    <location>
        <begin position="84"/>
        <end position="152"/>
    </location>
</feature>
<dbReference type="Gene3D" id="1.10.10.10">
    <property type="entry name" value="Winged helix-like DNA-binding domain superfamily/Winged helix DNA-binding domain"/>
    <property type="match status" value="2"/>
</dbReference>
<dbReference type="PROSITE" id="PS50949">
    <property type="entry name" value="HTH_GNTR"/>
    <property type="match status" value="2"/>
</dbReference>
<dbReference type="InterPro" id="IPR050679">
    <property type="entry name" value="Bact_HTH_transcr_reg"/>
</dbReference>
<sequence length="153" mass="17224">MLDYEGDTHIYIQIADILRVQVAQLSAGHPIPSETEIQQEFGVARTTARRAVHVLRKEGIIYTVRGEGAFVGLPWEAPRKKRRVPLFQQIATDLAEKIKAGKYAPRRPIPGEAALTKQYGAARETVRRGLALLREQGWIYTVARRGSYVSQKD</sequence>
<feature type="domain" description="HTH gntR-type" evidence="4">
    <location>
        <begin position="8"/>
        <end position="74"/>
    </location>
</feature>